<feature type="compositionally biased region" description="Basic and acidic residues" evidence="1">
    <location>
        <begin position="145"/>
        <end position="155"/>
    </location>
</feature>
<gene>
    <name evidence="2" type="ORF">PXEA_LOCUS21915</name>
</gene>
<evidence type="ECO:0000313" key="3">
    <source>
        <dbReference type="Proteomes" id="UP000784294"/>
    </source>
</evidence>
<feature type="compositionally biased region" description="Low complexity" evidence="1">
    <location>
        <begin position="82"/>
        <end position="91"/>
    </location>
</feature>
<feature type="compositionally biased region" description="Polar residues" evidence="1">
    <location>
        <begin position="171"/>
        <end position="180"/>
    </location>
</feature>
<name>A0A448X5D1_9PLAT</name>
<accession>A0A448X5D1</accession>
<dbReference type="EMBL" id="CAAALY010095313">
    <property type="protein sequence ID" value="VEL28475.1"/>
    <property type="molecule type" value="Genomic_DNA"/>
</dbReference>
<feature type="compositionally biased region" description="Polar residues" evidence="1">
    <location>
        <begin position="29"/>
        <end position="47"/>
    </location>
</feature>
<organism evidence="2 3">
    <name type="scientific">Protopolystoma xenopodis</name>
    <dbReference type="NCBI Taxonomy" id="117903"/>
    <lineage>
        <taxon>Eukaryota</taxon>
        <taxon>Metazoa</taxon>
        <taxon>Spiralia</taxon>
        <taxon>Lophotrochozoa</taxon>
        <taxon>Platyhelminthes</taxon>
        <taxon>Monogenea</taxon>
        <taxon>Polyopisthocotylea</taxon>
        <taxon>Polystomatidea</taxon>
        <taxon>Polystomatidae</taxon>
        <taxon>Protopolystoma</taxon>
    </lineage>
</organism>
<reference evidence="2" key="1">
    <citation type="submission" date="2018-11" db="EMBL/GenBank/DDBJ databases">
        <authorList>
            <consortium name="Pathogen Informatics"/>
        </authorList>
    </citation>
    <scope>NUCLEOTIDE SEQUENCE</scope>
</reference>
<protein>
    <submittedName>
        <fullName evidence="2">Uncharacterized protein</fullName>
    </submittedName>
</protein>
<evidence type="ECO:0000313" key="2">
    <source>
        <dbReference type="EMBL" id="VEL28475.1"/>
    </source>
</evidence>
<feature type="region of interest" description="Disordered" evidence="1">
    <location>
        <begin position="16"/>
        <end position="185"/>
    </location>
</feature>
<proteinExistence type="predicted"/>
<evidence type="ECO:0000256" key="1">
    <source>
        <dbReference type="SAM" id="MobiDB-lite"/>
    </source>
</evidence>
<dbReference type="AlphaFoldDB" id="A0A448X5D1"/>
<sequence>MVDQKPLKTELAYYKSVSGSSVDGEPETNLMSQNPIATHSASPTVHTVRNRRVLDPSSASSSASDAGYEANSYPHTHKPAYSSTLSGSSTSKRPLSGFHDSTSTDRTRLGPPKATGHLQRPVSVHHAALTDKPSGNGYRRPRHQISQEHRNDREPVGAQSCHNENDDSRIHPSQSHSSATAYRAEHKTGTGRLLAMWVARELAGTEDMVKARRHELGALRQEAREHGHNRPTA</sequence>
<dbReference type="Proteomes" id="UP000784294">
    <property type="component" value="Unassembled WGS sequence"/>
</dbReference>
<keyword evidence="3" id="KW-1185">Reference proteome</keyword>
<comment type="caution">
    <text evidence="2">The sequence shown here is derived from an EMBL/GenBank/DDBJ whole genome shotgun (WGS) entry which is preliminary data.</text>
</comment>